<dbReference type="GO" id="GO:0016810">
    <property type="term" value="F:hydrolase activity, acting on carbon-nitrogen (but not peptide) bonds"/>
    <property type="evidence" value="ECO:0007669"/>
    <property type="project" value="InterPro"/>
</dbReference>
<dbReference type="AlphaFoldDB" id="A0A2M9C3H7"/>
<accession>A0A2M9C3H7</accession>
<dbReference type="Gene3D" id="3.20.20.370">
    <property type="entry name" value="Glycoside hydrolase/deacetylase"/>
    <property type="match status" value="1"/>
</dbReference>
<dbReference type="CDD" id="cd10938">
    <property type="entry name" value="CE4_HpPgdA_like"/>
    <property type="match status" value="1"/>
</dbReference>
<dbReference type="Pfam" id="PF01522">
    <property type="entry name" value="Polysacc_deac_1"/>
    <property type="match status" value="1"/>
</dbReference>
<organism evidence="2 3">
    <name type="scientific">Compostimonas suwonensis</name>
    <dbReference type="NCBI Taxonomy" id="1048394"/>
    <lineage>
        <taxon>Bacteria</taxon>
        <taxon>Bacillati</taxon>
        <taxon>Actinomycetota</taxon>
        <taxon>Actinomycetes</taxon>
        <taxon>Micrococcales</taxon>
        <taxon>Microbacteriaceae</taxon>
        <taxon>Compostimonas</taxon>
    </lineage>
</organism>
<proteinExistence type="predicted"/>
<comment type="caution">
    <text evidence="2">The sequence shown here is derived from an EMBL/GenBank/DDBJ whole genome shotgun (WGS) entry which is preliminary data.</text>
</comment>
<gene>
    <name evidence="2" type="ORF">CLV54_0127</name>
</gene>
<evidence type="ECO:0000313" key="3">
    <source>
        <dbReference type="Proteomes" id="UP000230161"/>
    </source>
</evidence>
<dbReference type="OrthoDB" id="9784220at2"/>
<dbReference type="GO" id="GO:0005975">
    <property type="term" value="P:carbohydrate metabolic process"/>
    <property type="evidence" value="ECO:0007669"/>
    <property type="project" value="InterPro"/>
</dbReference>
<dbReference type="PROSITE" id="PS51677">
    <property type="entry name" value="NODB"/>
    <property type="match status" value="1"/>
</dbReference>
<dbReference type="SUPFAM" id="SSF88713">
    <property type="entry name" value="Glycoside hydrolase/deacetylase"/>
    <property type="match status" value="1"/>
</dbReference>
<dbReference type="InterPro" id="IPR002509">
    <property type="entry name" value="NODB_dom"/>
</dbReference>
<evidence type="ECO:0000259" key="1">
    <source>
        <dbReference type="PROSITE" id="PS51677"/>
    </source>
</evidence>
<dbReference type="RefSeq" id="WP_100343033.1">
    <property type="nucleotide sequence ID" value="NZ_PGFB01000001.1"/>
</dbReference>
<feature type="domain" description="NodB homology" evidence="1">
    <location>
        <begin position="60"/>
        <end position="296"/>
    </location>
</feature>
<dbReference type="InterPro" id="IPR011330">
    <property type="entry name" value="Glyco_hydro/deAcase_b/a-brl"/>
</dbReference>
<protein>
    <submittedName>
        <fullName evidence="2">Polysaccharide deacetylase</fullName>
    </submittedName>
</protein>
<reference evidence="2 3" key="1">
    <citation type="submission" date="2017-11" db="EMBL/GenBank/DDBJ databases">
        <title>Genomic Encyclopedia of Archaeal and Bacterial Type Strains, Phase II (KMG-II): From Individual Species to Whole Genera.</title>
        <authorList>
            <person name="Goeker M."/>
        </authorList>
    </citation>
    <scope>NUCLEOTIDE SEQUENCE [LARGE SCALE GENOMIC DNA]</scope>
    <source>
        <strain evidence="2 3">DSM 25625</strain>
    </source>
</reference>
<dbReference type="InterPro" id="IPR037950">
    <property type="entry name" value="PgdA-like"/>
</dbReference>
<name>A0A2M9C3H7_9MICO</name>
<dbReference type="EMBL" id="PGFB01000001">
    <property type="protein sequence ID" value="PJJ65100.1"/>
    <property type="molecule type" value="Genomic_DNA"/>
</dbReference>
<evidence type="ECO:0000313" key="2">
    <source>
        <dbReference type="EMBL" id="PJJ65100.1"/>
    </source>
</evidence>
<dbReference type="Proteomes" id="UP000230161">
    <property type="component" value="Unassembled WGS sequence"/>
</dbReference>
<dbReference type="PANTHER" id="PTHR47561:SF1">
    <property type="entry name" value="POLYSACCHARIDE DEACETYLASE FAMILY PROTEIN (AFU_ORTHOLOGUE AFUA_6G05030)"/>
    <property type="match status" value="1"/>
</dbReference>
<dbReference type="PANTHER" id="PTHR47561">
    <property type="entry name" value="POLYSACCHARIDE DEACETYLASE FAMILY PROTEIN (AFU_ORTHOLOGUE AFUA_6G05030)"/>
    <property type="match status" value="1"/>
</dbReference>
<sequence length="296" mass="32477">MTATEPWQWDEPIWRSHIAAAIPGPRLGPVPWPGGAAAAVAISFDSDHETPALRDGQTSPGVLAQGSYGARAGVPRLLAVLAKHTIPATFFVPAVSALSYPEQMRAYVGDGHEVGAHGWIHERTTLLPPGAERELALRALEAVERTSGVRPVGMRTPSWDFSPHTLDIAIELGLLYDSSLMADDEPYELLRDGLPSGLAEVPVDWIRDDAPYFMMDRYSSLRPYTSPDAVLKIWRDELDGAVGEGGVFQLTMHPHIIGHRSRIWILDELLGEIRARGLWATTHADLVRHLTSVPRT</sequence>
<keyword evidence="3" id="KW-1185">Reference proteome</keyword>